<organism evidence="1 2">
    <name type="scientific">Rhizoctonia solani</name>
    <dbReference type="NCBI Taxonomy" id="456999"/>
    <lineage>
        <taxon>Eukaryota</taxon>
        <taxon>Fungi</taxon>
        <taxon>Dikarya</taxon>
        <taxon>Basidiomycota</taxon>
        <taxon>Agaricomycotina</taxon>
        <taxon>Agaricomycetes</taxon>
        <taxon>Cantharellales</taxon>
        <taxon>Ceratobasidiaceae</taxon>
        <taxon>Rhizoctonia</taxon>
    </lineage>
</organism>
<comment type="caution">
    <text evidence="1">The sequence shown here is derived from an EMBL/GenBank/DDBJ whole genome shotgun (WGS) entry which is preliminary data.</text>
</comment>
<proteinExistence type="predicted"/>
<gene>
    <name evidence="1" type="ORF">RDB_LOCUS9609</name>
</gene>
<dbReference type="EMBL" id="CAJMWS010000050">
    <property type="protein sequence ID" value="CAE6348960.1"/>
    <property type="molecule type" value="Genomic_DNA"/>
</dbReference>
<name>A0A8H2WB67_9AGAM</name>
<evidence type="ECO:0000313" key="1">
    <source>
        <dbReference type="EMBL" id="CAE6348960.1"/>
    </source>
</evidence>
<reference evidence="1" key="1">
    <citation type="submission" date="2021-01" db="EMBL/GenBank/DDBJ databases">
        <authorList>
            <person name="Kaushik A."/>
        </authorList>
    </citation>
    <scope>NUCLEOTIDE SEQUENCE</scope>
    <source>
        <strain evidence="1">AG1-1C</strain>
    </source>
</reference>
<dbReference type="Proteomes" id="UP000663846">
    <property type="component" value="Unassembled WGS sequence"/>
</dbReference>
<sequence>MNLAVQAILKALQKSAAYFRDSMAKENQPIDEKTEAYLQALDSDPIEACRVSITACRPSGQRREVLRKIIIDAQIPVLFHRQYESLQDIASVLSVVHSAQELLSAEKTLTLSLAFPVYESVIQAWLDLGPKIPELATPVGAGIGKIHECVNRTKSARVQTLEMFINPGIKFDFMNRCWPAYDRDRAYKVVRETMLKFQRQRYAQCEMRVVSSRTGEGNGDVGA</sequence>
<accession>A0A8H2WB67</accession>
<protein>
    <submittedName>
        <fullName evidence="1">Uncharacterized protein</fullName>
    </submittedName>
</protein>
<dbReference type="AlphaFoldDB" id="A0A8H2WB67"/>
<evidence type="ECO:0000313" key="2">
    <source>
        <dbReference type="Proteomes" id="UP000663846"/>
    </source>
</evidence>